<organism evidence="1">
    <name type="scientific">Paraconexibacter sp. AEG42_29</name>
    <dbReference type="NCBI Taxonomy" id="2997339"/>
    <lineage>
        <taxon>Bacteria</taxon>
        <taxon>Bacillati</taxon>
        <taxon>Actinomycetota</taxon>
        <taxon>Thermoleophilia</taxon>
        <taxon>Solirubrobacterales</taxon>
        <taxon>Paraconexibacteraceae</taxon>
        <taxon>Paraconexibacter</taxon>
    </lineage>
</organism>
<accession>A0AAU7ANK4</accession>
<dbReference type="Pfam" id="PF12611">
    <property type="entry name" value="Flagellar_put"/>
    <property type="match status" value="1"/>
</dbReference>
<sequence length="125" mass="13015">MSLPVHNVALLTPIGAPAPTTSARPAAANPAVPFADVLAKTDGVTFSGHAAQRLERRGIAVDGPTLQRLDDGVRRAAGKGARDAVVLVDQTAFVVSVTNRTVITAVDQQHMKDHVFTNIDSAVIA</sequence>
<name>A0AAU7ANK4_9ACTN</name>
<dbReference type="AlphaFoldDB" id="A0AAU7ANK4"/>
<dbReference type="InterPro" id="IPR013367">
    <property type="entry name" value="Flagellar_put"/>
</dbReference>
<dbReference type="RefSeq" id="WP_354699795.1">
    <property type="nucleotide sequence ID" value="NZ_CP114014.1"/>
</dbReference>
<evidence type="ECO:0008006" key="2">
    <source>
        <dbReference type="Google" id="ProtNLM"/>
    </source>
</evidence>
<protein>
    <recommendedName>
        <fullName evidence="2">Flagellar operon protein</fullName>
    </recommendedName>
</protein>
<proteinExistence type="predicted"/>
<evidence type="ECO:0000313" key="1">
    <source>
        <dbReference type="EMBL" id="XAY03240.1"/>
    </source>
</evidence>
<dbReference type="KEGG" id="parq:DSM112329_00052"/>
<dbReference type="NCBIfam" id="TIGR02530">
    <property type="entry name" value="flg_new"/>
    <property type="match status" value="1"/>
</dbReference>
<dbReference type="EMBL" id="CP114014">
    <property type="protein sequence ID" value="XAY03240.1"/>
    <property type="molecule type" value="Genomic_DNA"/>
</dbReference>
<gene>
    <name evidence="1" type="ORF">DSM112329_00052</name>
</gene>
<reference evidence="1" key="1">
    <citation type="submission" date="2022-12" db="EMBL/GenBank/DDBJ databases">
        <title>Paraconexibacter alkalitolerans sp. nov. and Baekduia alba sp. nov., isolated from soil and emended description of the genera Paraconexibacter (Chun et al., 2020) and Baekduia (An et al., 2020).</title>
        <authorList>
            <person name="Vieira S."/>
            <person name="Huber K.J."/>
            <person name="Geppert A."/>
            <person name="Wolf J."/>
            <person name="Neumann-Schaal M."/>
            <person name="Muesken M."/>
            <person name="Overmann J."/>
        </authorList>
    </citation>
    <scope>NUCLEOTIDE SEQUENCE</scope>
    <source>
        <strain evidence="1">AEG42_29</strain>
    </source>
</reference>